<feature type="region of interest" description="Disordered" evidence="12">
    <location>
        <begin position="200"/>
        <end position="222"/>
    </location>
</feature>
<dbReference type="InterPro" id="IPR017938">
    <property type="entry name" value="Riboflavin_synthase-like_b-brl"/>
</dbReference>
<feature type="domain" description="Lumazine-binding" evidence="13">
    <location>
        <begin position="1"/>
        <end position="97"/>
    </location>
</feature>
<keyword evidence="8" id="KW-0808">Transferase</keyword>
<keyword evidence="7" id="KW-0686">Riboflavin biosynthesis</keyword>
<evidence type="ECO:0000259" key="13">
    <source>
        <dbReference type="PROSITE" id="PS51177"/>
    </source>
</evidence>
<evidence type="ECO:0000256" key="5">
    <source>
        <dbReference type="ARBA" id="ARBA00012827"/>
    </source>
</evidence>
<evidence type="ECO:0000256" key="3">
    <source>
        <dbReference type="ARBA" id="ARBA00004887"/>
    </source>
</evidence>
<dbReference type="RefSeq" id="WP_101616094.1">
    <property type="nucleotide sequence ID" value="NZ_NMWU01000015.1"/>
</dbReference>
<comment type="catalytic activity">
    <reaction evidence="1">
        <text>2 6,7-dimethyl-8-(1-D-ribityl)lumazine + H(+) = 5-amino-6-(D-ribitylamino)uracil + riboflavin</text>
        <dbReference type="Rhea" id="RHEA:20772"/>
        <dbReference type="ChEBI" id="CHEBI:15378"/>
        <dbReference type="ChEBI" id="CHEBI:15934"/>
        <dbReference type="ChEBI" id="CHEBI:57986"/>
        <dbReference type="ChEBI" id="CHEBI:58201"/>
        <dbReference type="EC" id="2.5.1.9"/>
    </reaction>
</comment>
<dbReference type="Pfam" id="PF00677">
    <property type="entry name" value="Lum_binding"/>
    <property type="match status" value="2"/>
</dbReference>
<gene>
    <name evidence="14" type="ORF">Uis1B_0932</name>
</gene>
<dbReference type="GO" id="GO:0009231">
    <property type="term" value="P:riboflavin biosynthetic process"/>
    <property type="evidence" value="ECO:0007669"/>
    <property type="project" value="UniProtKB-KW"/>
</dbReference>
<dbReference type="AlphaFoldDB" id="A0A2N5JAF5"/>
<dbReference type="InterPro" id="IPR001783">
    <property type="entry name" value="Lumazine-bd"/>
</dbReference>
<keyword evidence="9" id="KW-0677">Repeat</keyword>
<dbReference type="CDD" id="cd00402">
    <property type="entry name" value="Riboflavin_synthase_like"/>
    <property type="match status" value="1"/>
</dbReference>
<dbReference type="NCBIfam" id="TIGR00187">
    <property type="entry name" value="ribE"/>
    <property type="match status" value="1"/>
</dbReference>
<evidence type="ECO:0000256" key="8">
    <source>
        <dbReference type="ARBA" id="ARBA00022679"/>
    </source>
</evidence>
<dbReference type="FunFam" id="2.40.30.20:FF:000004">
    <property type="entry name" value="Riboflavin synthase, alpha subunit"/>
    <property type="match status" value="1"/>
</dbReference>
<dbReference type="InterPro" id="IPR023366">
    <property type="entry name" value="ATP_synth_asu-like_sf"/>
</dbReference>
<dbReference type="GO" id="GO:0004746">
    <property type="term" value="F:riboflavin synthase activity"/>
    <property type="evidence" value="ECO:0007669"/>
    <property type="project" value="UniProtKB-UniRule"/>
</dbReference>
<evidence type="ECO:0000256" key="1">
    <source>
        <dbReference type="ARBA" id="ARBA00000968"/>
    </source>
</evidence>
<evidence type="ECO:0000256" key="2">
    <source>
        <dbReference type="ARBA" id="ARBA00002803"/>
    </source>
</evidence>
<keyword evidence="15" id="KW-1185">Reference proteome</keyword>
<reference evidence="14 15" key="1">
    <citation type="submission" date="2017-07" db="EMBL/GenBank/DDBJ databases">
        <title>Bifidobacterium novel species.</title>
        <authorList>
            <person name="Lugli G.A."/>
            <person name="Milani C."/>
            <person name="Duranti S."/>
            <person name="Mangifesta M."/>
        </authorList>
    </citation>
    <scope>NUCLEOTIDE SEQUENCE [LARGE SCALE GENOMIC DNA]</scope>
    <source>
        <strain evidence="15">Uis1B</strain>
    </source>
</reference>
<evidence type="ECO:0000313" key="15">
    <source>
        <dbReference type="Proteomes" id="UP000235050"/>
    </source>
</evidence>
<sequence length="235" mass="24918">MFTGIVEDLGTVTQLVRGADFARLSVASDVVVTDRTRIGESIAVNGVCLTVTGIHDSTFTADVMHETLRRSSLGTLRRGSRVDVERAMPADGRFSGHLVSGHIDGTGEIESIRRDGIATVYTIRAPRTLLRFIAEKGSIAVEGISLTVTFADDNAFGVSIIPHTADHTVLPERRVGDIVNLEVDPVARYVARLMAMDGHNDGHDEGTADGKPGGAGAGGTAASPLTRNFLIEHGF</sequence>
<evidence type="ECO:0000256" key="7">
    <source>
        <dbReference type="ARBA" id="ARBA00022619"/>
    </source>
</evidence>
<evidence type="ECO:0000313" key="14">
    <source>
        <dbReference type="EMBL" id="PLS31188.1"/>
    </source>
</evidence>
<evidence type="ECO:0000256" key="9">
    <source>
        <dbReference type="ARBA" id="ARBA00022737"/>
    </source>
</evidence>
<dbReference type="Gene3D" id="2.40.30.20">
    <property type="match status" value="2"/>
</dbReference>
<comment type="caution">
    <text evidence="14">The sequence shown here is derived from an EMBL/GenBank/DDBJ whole genome shotgun (WGS) entry which is preliminary data.</text>
</comment>
<feature type="repeat" description="Lumazine-binding" evidence="11">
    <location>
        <begin position="98"/>
        <end position="194"/>
    </location>
</feature>
<evidence type="ECO:0000256" key="6">
    <source>
        <dbReference type="ARBA" id="ARBA00013950"/>
    </source>
</evidence>
<evidence type="ECO:0000256" key="10">
    <source>
        <dbReference type="NCBIfam" id="TIGR00187"/>
    </source>
</evidence>
<feature type="repeat" description="Lumazine-binding" evidence="11">
    <location>
        <begin position="1"/>
        <end position="97"/>
    </location>
</feature>
<organism evidence="14 15">
    <name type="scientific">Bifidobacterium margollesii</name>
    <dbReference type="NCBI Taxonomy" id="2020964"/>
    <lineage>
        <taxon>Bacteria</taxon>
        <taxon>Bacillati</taxon>
        <taxon>Actinomycetota</taxon>
        <taxon>Actinomycetes</taxon>
        <taxon>Bifidobacteriales</taxon>
        <taxon>Bifidobacteriaceae</taxon>
        <taxon>Bifidobacterium</taxon>
    </lineage>
</organism>
<dbReference type="EMBL" id="NMWU01000015">
    <property type="protein sequence ID" value="PLS31188.1"/>
    <property type="molecule type" value="Genomic_DNA"/>
</dbReference>
<dbReference type="PIRSF" id="PIRSF000498">
    <property type="entry name" value="Riboflavin_syn_A"/>
    <property type="match status" value="1"/>
</dbReference>
<comment type="subunit">
    <text evidence="4">Homotrimer.</text>
</comment>
<evidence type="ECO:0000256" key="4">
    <source>
        <dbReference type="ARBA" id="ARBA00011233"/>
    </source>
</evidence>
<evidence type="ECO:0000256" key="11">
    <source>
        <dbReference type="PROSITE-ProRule" id="PRU00524"/>
    </source>
</evidence>
<dbReference type="InterPro" id="IPR026017">
    <property type="entry name" value="Lumazine-bd_dom"/>
</dbReference>
<dbReference type="PANTHER" id="PTHR21098:SF12">
    <property type="entry name" value="RIBOFLAVIN SYNTHASE"/>
    <property type="match status" value="1"/>
</dbReference>
<protein>
    <recommendedName>
        <fullName evidence="6 10">Riboflavin synthase</fullName>
        <ecNumber evidence="5 10">2.5.1.9</ecNumber>
    </recommendedName>
</protein>
<comment type="function">
    <text evidence="2">Catalyzes the dismutation of two molecules of 6,7-dimethyl-8-ribityllumazine, resulting in the formation of riboflavin and 5-amino-6-(D-ribitylamino)uracil.</text>
</comment>
<dbReference type="OrthoDB" id="9788537at2"/>
<dbReference type="PROSITE" id="PS51177">
    <property type="entry name" value="LUMAZINE_BIND"/>
    <property type="match status" value="2"/>
</dbReference>
<dbReference type="NCBIfam" id="NF006767">
    <property type="entry name" value="PRK09289.1"/>
    <property type="match status" value="1"/>
</dbReference>
<dbReference type="FunFam" id="2.40.30.20:FF:000003">
    <property type="entry name" value="Riboflavin synthase, alpha subunit"/>
    <property type="match status" value="1"/>
</dbReference>
<comment type="pathway">
    <text evidence="3">Cofactor biosynthesis; riboflavin biosynthesis; riboflavin from 2-hydroxy-3-oxobutyl phosphate and 5-amino-6-(D-ribitylamino)uracil: step 2/2.</text>
</comment>
<proteinExistence type="predicted"/>
<dbReference type="EC" id="2.5.1.9" evidence="5 10"/>
<feature type="domain" description="Lumazine-binding" evidence="13">
    <location>
        <begin position="98"/>
        <end position="194"/>
    </location>
</feature>
<evidence type="ECO:0000256" key="12">
    <source>
        <dbReference type="SAM" id="MobiDB-lite"/>
    </source>
</evidence>
<dbReference type="PANTHER" id="PTHR21098">
    <property type="entry name" value="RIBOFLAVIN SYNTHASE ALPHA CHAIN"/>
    <property type="match status" value="1"/>
</dbReference>
<accession>A0A2N5JAF5</accession>
<dbReference type="Proteomes" id="UP000235050">
    <property type="component" value="Unassembled WGS sequence"/>
</dbReference>
<dbReference type="SUPFAM" id="SSF63380">
    <property type="entry name" value="Riboflavin synthase domain-like"/>
    <property type="match status" value="2"/>
</dbReference>
<name>A0A2N5JAF5_9BIFI</name>